<accession>A0A1X9NFG9</accession>
<dbReference type="GO" id="GO:0004674">
    <property type="term" value="F:protein serine/threonine kinase activity"/>
    <property type="evidence" value="ECO:0007669"/>
    <property type="project" value="TreeGrafter"/>
</dbReference>
<organism evidence="6 7">
    <name type="scientific">Oceanicoccus sagamiensis</name>
    <dbReference type="NCBI Taxonomy" id="716816"/>
    <lineage>
        <taxon>Bacteria</taxon>
        <taxon>Pseudomonadati</taxon>
        <taxon>Pseudomonadota</taxon>
        <taxon>Gammaproteobacteria</taxon>
        <taxon>Cellvibrionales</taxon>
        <taxon>Spongiibacteraceae</taxon>
        <taxon>Oceanicoccus</taxon>
    </lineage>
</organism>
<keyword evidence="2" id="KW-0808">Transferase</keyword>
<gene>
    <name evidence="6" type="ORF">BST96_14235</name>
</gene>
<protein>
    <submittedName>
        <fullName evidence="6">Toxin HipA</fullName>
    </submittedName>
</protein>
<dbReference type="RefSeq" id="WP_085759344.1">
    <property type="nucleotide sequence ID" value="NZ_CP019343.1"/>
</dbReference>
<dbReference type="InterPro" id="IPR052028">
    <property type="entry name" value="HipA_Ser/Thr_kinase"/>
</dbReference>
<dbReference type="Proteomes" id="UP000193450">
    <property type="component" value="Chromosome"/>
</dbReference>
<evidence type="ECO:0000256" key="1">
    <source>
        <dbReference type="ARBA" id="ARBA00010164"/>
    </source>
</evidence>
<keyword evidence="3" id="KW-0418">Kinase</keyword>
<evidence type="ECO:0000256" key="3">
    <source>
        <dbReference type="ARBA" id="ARBA00022777"/>
    </source>
</evidence>
<dbReference type="OrthoDB" id="9805913at2"/>
<evidence type="ECO:0000313" key="6">
    <source>
        <dbReference type="EMBL" id="ARN75172.1"/>
    </source>
</evidence>
<dbReference type="Pfam" id="PF13657">
    <property type="entry name" value="Couple_hipA"/>
    <property type="match status" value="1"/>
</dbReference>
<reference evidence="6 7" key="1">
    <citation type="submission" date="2016-11" db="EMBL/GenBank/DDBJ databases">
        <title>Trade-off between light-utilization and light-protection in marine flavobacteria.</title>
        <authorList>
            <person name="Kumagai Y."/>
        </authorList>
    </citation>
    <scope>NUCLEOTIDE SEQUENCE [LARGE SCALE GENOMIC DNA]</scope>
    <source>
        <strain evidence="6 7">NBRC 107125</strain>
    </source>
</reference>
<keyword evidence="7" id="KW-1185">Reference proteome</keyword>
<sequence length="434" mass="48614">MNAGEVTLWGATVGFVAWDPEREVAAFEYDRGFREMGIELSPAMMPLSNEVYSFPNLNRDTYKGLPGLLADSLPDKFGNDVINQWLAETGRTPQSFNAVERLMYVGRRGMGALEFQPTINENINEALSLNIEELVELSSTILTLKEAQQFELKTGNTASNVEGLSKILAVGTSAGGARAKAIIAWNESTNQVRSGQIDAGDGYSYWLLKFDGVTHNKDKELADPKGYGRIEYAYHLMAREAGIEMTQCRLMEEHGRAHFMTRRFDRSDDGQKLHMQSLCALGHHDFNSPGSTSYEQAFLMCNELGLGMAAKEQLFLRMVFNVLAYNRDDHSKQISFLMDKSGQWQLSPAYDVTYAFNPEGEFTNSHQMTVNRKRKDIDDTDFLSIAKRQGLNRSAAKRLIDDVRSATAQWHSYSHAAGVDERKASMIGKLITPI</sequence>
<dbReference type="GO" id="GO:0005829">
    <property type="term" value="C:cytosol"/>
    <property type="evidence" value="ECO:0007669"/>
    <property type="project" value="TreeGrafter"/>
</dbReference>
<dbReference type="InterPro" id="IPR017508">
    <property type="entry name" value="HipA_N1"/>
</dbReference>
<dbReference type="Pfam" id="PF07804">
    <property type="entry name" value="HipA_C"/>
    <property type="match status" value="1"/>
</dbReference>
<dbReference type="PANTHER" id="PTHR37419">
    <property type="entry name" value="SERINE/THREONINE-PROTEIN KINASE TOXIN HIPA"/>
    <property type="match status" value="1"/>
</dbReference>
<dbReference type="AlphaFoldDB" id="A0A1X9NFG9"/>
<dbReference type="STRING" id="716816.BST96_14235"/>
<comment type="similarity">
    <text evidence="1">Belongs to the HipA Ser/Thr kinase family.</text>
</comment>
<feature type="domain" description="HipA N-terminal subdomain 1" evidence="5">
    <location>
        <begin position="5"/>
        <end position="115"/>
    </location>
</feature>
<dbReference type="PANTHER" id="PTHR37419:SF8">
    <property type="entry name" value="TOXIN YJJJ"/>
    <property type="match status" value="1"/>
</dbReference>
<evidence type="ECO:0000259" key="4">
    <source>
        <dbReference type="Pfam" id="PF07804"/>
    </source>
</evidence>
<name>A0A1X9NFG9_9GAMM</name>
<dbReference type="InterPro" id="IPR012893">
    <property type="entry name" value="HipA-like_C"/>
</dbReference>
<evidence type="ECO:0000313" key="7">
    <source>
        <dbReference type="Proteomes" id="UP000193450"/>
    </source>
</evidence>
<evidence type="ECO:0000256" key="2">
    <source>
        <dbReference type="ARBA" id="ARBA00022679"/>
    </source>
</evidence>
<evidence type="ECO:0000259" key="5">
    <source>
        <dbReference type="Pfam" id="PF13657"/>
    </source>
</evidence>
<dbReference type="KEGG" id="osg:BST96_14235"/>
<proteinExistence type="inferred from homology"/>
<feature type="domain" description="HipA-like C-terminal" evidence="4">
    <location>
        <begin position="172"/>
        <end position="410"/>
    </location>
</feature>
<dbReference type="EMBL" id="CP019343">
    <property type="protein sequence ID" value="ARN75172.1"/>
    <property type="molecule type" value="Genomic_DNA"/>
</dbReference>